<evidence type="ECO:0000313" key="8">
    <source>
        <dbReference type="Proteomes" id="UP000228503"/>
    </source>
</evidence>
<dbReference type="GO" id="GO:0015628">
    <property type="term" value="P:protein secretion by the type II secretion system"/>
    <property type="evidence" value="ECO:0007669"/>
    <property type="project" value="InterPro"/>
</dbReference>
<evidence type="ECO:0000256" key="4">
    <source>
        <dbReference type="ARBA" id="ARBA00022989"/>
    </source>
</evidence>
<dbReference type="PANTHER" id="PTHR30093">
    <property type="entry name" value="GENERAL SECRETION PATHWAY PROTEIN G"/>
    <property type="match status" value="1"/>
</dbReference>
<sequence length="180" mass="19936">MLFHKGFTLVELIVVIGIIGILATLGIGSYSNIQKAARDAKRLSDMKDIQTALAQYYAQNGHYENVYTYGEGGPCGGWDSSYNDNNGNGIPFVDFLETSGLIEDVPTDSLDSTTKSNCGNYAYYRYNAGSYSCPTAKGNYYVLGIRNLENTTGPHKSSRGWSCPDRNWQTEFEWVVGVYE</sequence>
<keyword evidence="4 6" id="KW-1133">Transmembrane helix</keyword>
<reference evidence="8" key="1">
    <citation type="submission" date="2017-09" db="EMBL/GenBank/DDBJ databases">
        <title>Depth-based differentiation of microbial function through sediment-hosted aquifers and enrichment of novel symbionts in the deep terrestrial subsurface.</title>
        <authorList>
            <person name="Probst A.J."/>
            <person name="Ladd B."/>
            <person name="Jarett J.K."/>
            <person name="Geller-Mcgrath D.E."/>
            <person name="Sieber C.M.K."/>
            <person name="Emerson J.B."/>
            <person name="Anantharaman K."/>
            <person name="Thomas B.C."/>
            <person name="Malmstrom R."/>
            <person name="Stieglmeier M."/>
            <person name="Klingl A."/>
            <person name="Woyke T."/>
            <person name="Ryan C.M."/>
            <person name="Banfield J.F."/>
        </authorList>
    </citation>
    <scope>NUCLEOTIDE SEQUENCE [LARGE SCALE GENOMIC DNA]</scope>
</reference>
<dbReference type="GO" id="GO:0015627">
    <property type="term" value="C:type II protein secretion system complex"/>
    <property type="evidence" value="ECO:0007669"/>
    <property type="project" value="InterPro"/>
</dbReference>
<keyword evidence="3 6" id="KW-0812">Transmembrane</keyword>
<proteinExistence type="predicted"/>
<feature type="transmembrane region" description="Helical" evidence="6">
    <location>
        <begin position="12"/>
        <end position="33"/>
    </location>
</feature>
<protein>
    <recommendedName>
        <fullName evidence="9">Type II secretion system protein GspG C-terminal domain-containing protein</fullName>
    </recommendedName>
</protein>
<keyword evidence="5 6" id="KW-0472">Membrane</keyword>
<evidence type="ECO:0000256" key="6">
    <source>
        <dbReference type="SAM" id="Phobius"/>
    </source>
</evidence>
<dbReference type="InterPro" id="IPR045584">
    <property type="entry name" value="Pilin-like"/>
</dbReference>
<dbReference type="Proteomes" id="UP000228503">
    <property type="component" value="Unassembled WGS sequence"/>
</dbReference>
<keyword evidence="2" id="KW-0488">Methylation</keyword>
<evidence type="ECO:0000256" key="3">
    <source>
        <dbReference type="ARBA" id="ARBA00022692"/>
    </source>
</evidence>
<evidence type="ECO:0000256" key="2">
    <source>
        <dbReference type="ARBA" id="ARBA00022481"/>
    </source>
</evidence>
<accession>A0A2M7TZ07</accession>
<dbReference type="GO" id="GO:0016020">
    <property type="term" value="C:membrane"/>
    <property type="evidence" value="ECO:0007669"/>
    <property type="project" value="UniProtKB-SubCell"/>
</dbReference>
<gene>
    <name evidence="7" type="ORF">COY16_02905</name>
</gene>
<evidence type="ECO:0000256" key="5">
    <source>
        <dbReference type="ARBA" id="ARBA00023136"/>
    </source>
</evidence>
<dbReference type="PRINTS" id="PR00813">
    <property type="entry name" value="BCTERIALGSPG"/>
</dbReference>
<comment type="caution">
    <text evidence="7">The sequence shown here is derived from an EMBL/GenBank/DDBJ whole genome shotgun (WGS) entry which is preliminary data.</text>
</comment>
<comment type="subcellular location">
    <subcellularLocation>
        <location evidence="1">Membrane</location>
        <topology evidence="1">Single-pass membrane protein</topology>
    </subcellularLocation>
</comment>
<dbReference type="AlphaFoldDB" id="A0A2M7TZ07"/>
<dbReference type="SUPFAM" id="SSF54523">
    <property type="entry name" value="Pili subunits"/>
    <property type="match status" value="1"/>
</dbReference>
<dbReference type="Pfam" id="PF07963">
    <property type="entry name" value="N_methyl"/>
    <property type="match status" value="1"/>
</dbReference>
<evidence type="ECO:0008006" key="9">
    <source>
        <dbReference type="Google" id="ProtNLM"/>
    </source>
</evidence>
<dbReference type="EMBL" id="PFOB01000033">
    <property type="protein sequence ID" value="PIZ63058.1"/>
    <property type="molecule type" value="Genomic_DNA"/>
</dbReference>
<dbReference type="NCBIfam" id="TIGR02532">
    <property type="entry name" value="IV_pilin_GFxxxE"/>
    <property type="match status" value="1"/>
</dbReference>
<organism evidence="7 8">
    <name type="scientific">Candidatus Roizmanbacteria bacterium CG_4_10_14_0_2_um_filter_39_13</name>
    <dbReference type="NCBI Taxonomy" id="1974825"/>
    <lineage>
        <taxon>Bacteria</taxon>
        <taxon>Candidatus Roizmaniibacteriota</taxon>
    </lineage>
</organism>
<evidence type="ECO:0000313" key="7">
    <source>
        <dbReference type="EMBL" id="PIZ63058.1"/>
    </source>
</evidence>
<dbReference type="PROSITE" id="PS00409">
    <property type="entry name" value="PROKAR_NTER_METHYL"/>
    <property type="match status" value="1"/>
</dbReference>
<dbReference type="Gene3D" id="3.30.700.10">
    <property type="entry name" value="Glycoprotein, Type 4 Pilin"/>
    <property type="match status" value="1"/>
</dbReference>
<name>A0A2M7TZ07_9BACT</name>
<dbReference type="InterPro" id="IPR000983">
    <property type="entry name" value="Bac_GSPG_pilin"/>
</dbReference>
<dbReference type="PANTHER" id="PTHR30093:SF44">
    <property type="entry name" value="TYPE II SECRETION SYSTEM CORE PROTEIN G"/>
    <property type="match status" value="1"/>
</dbReference>
<evidence type="ECO:0000256" key="1">
    <source>
        <dbReference type="ARBA" id="ARBA00004167"/>
    </source>
</evidence>
<dbReference type="InterPro" id="IPR012902">
    <property type="entry name" value="N_methyl_site"/>
</dbReference>